<name>A0A024QG95_9BACI</name>
<dbReference type="eggNOG" id="ENOG5033G5R">
    <property type="taxonomic scope" value="Bacteria"/>
</dbReference>
<accession>A0A024QG95</accession>
<dbReference type="STRING" id="1462526.BN990_03877"/>
<organism evidence="1 2">
    <name type="scientific">Virgibacillus massiliensis</name>
    <dbReference type="NCBI Taxonomy" id="1462526"/>
    <lineage>
        <taxon>Bacteria</taxon>
        <taxon>Bacillati</taxon>
        <taxon>Bacillota</taxon>
        <taxon>Bacilli</taxon>
        <taxon>Bacillales</taxon>
        <taxon>Bacillaceae</taxon>
        <taxon>Virgibacillus</taxon>
    </lineage>
</organism>
<gene>
    <name evidence="1" type="ORF">BN990_03877</name>
</gene>
<sequence length="125" mass="14209">MYIDREYYLNEYEGVPMEDEQELNRCIKRASEEMDRLSNFSIVQSKLIDFQQNMLKQATAIMTEHFVMNGGYQATKQLDQTQSVNIGSFSYSSNSSAANEIPNNVVQYLAHAGLLYSGIGAFHGY</sequence>
<evidence type="ECO:0000313" key="2">
    <source>
        <dbReference type="Proteomes" id="UP000028875"/>
    </source>
</evidence>
<reference evidence="1 2" key="1">
    <citation type="submission" date="2014-03" db="EMBL/GenBank/DDBJ databases">
        <authorList>
            <person name="Urmite Genomes U."/>
        </authorList>
    </citation>
    <scope>NUCLEOTIDE SEQUENCE [LARGE SCALE GENOMIC DNA]</scope>
    <source>
        <strain evidence="1 2">Vm-5</strain>
    </source>
</reference>
<dbReference type="Proteomes" id="UP000028875">
    <property type="component" value="Unassembled WGS sequence"/>
</dbReference>
<dbReference type="RefSeq" id="WP_021292594.1">
    <property type="nucleotide sequence ID" value="NZ_BNER01000005.1"/>
</dbReference>
<protein>
    <submittedName>
        <fullName evidence="1">Uncharacterized protein</fullName>
    </submittedName>
</protein>
<dbReference type="AlphaFoldDB" id="A0A024QG95"/>
<evidence type="ECO:0000313" key="1">
    <source>
        <dbReference type="EMBL" id="CDQ41504.1"/>
    </source>
</evidence>
<proteinExistence type="predicted"/>
<reference evidence="2" key="2">
    <citation type="submission" date="2014-05" db="EMBL/GenBank/DDBJ databases">
        <title>Draft genome sequence of Virgibacillus massiliensis Vm-5.</title>
        <authorList>
            <person name="Khelaifia S."/>
            <person name="Croce O."/>
            <person name="Lagier J.C."/>
            <person name="Raoult D."/>
        </authorList>
    </citation>
    <scope>NUCLEOTIDE SEQUENCE [LARGE SCALE GENOMIC DNA]</scope>
    <source>
        <strain evidence="2">Vm-5</strain>
    </source>
</reference>
<dbReference type="EMBL" id="CCDP010000003">
    <property type="protein sequence ID" value="CDQ41504.1"/>
    <property type="molecule type" value="Genomic_DNA"/>
</dbReference>
<comment type="caution">
    <text evidence="1">The sequence shown here is derived from an EMBL/GenBank/DDBJ whole genome shotgun (WGS) entry which is preliminary data.</text>
</comment>
<keyword evidence="2" id="KW-1185">Reference proteome</keyword>
<dbReference type="OrthoDB" id="2048198at2"/>